<evidence type="ECO:0000256" key="2">
    <source>
        <dbReference type="ARBA" id="ARBA00008420"/>
    </source>
</evidence>
<comment type="similarity">
    <text evidence="2 10">Belongs to the gluconokinase GntK/GntV family.</text>
</comment>
<dbReference type="Pfam" id="PF01202">
    <property type="entry name" value="SKI"/>
    <property type="match status" value="1"/>
</dbReference>
<evidence type="ECO:0000256" key="8">
    <source>
        <dbReference type="ARBA" id="ARBA00023064"/>
    </source>
</evidence>
<comment type="catalytic activity">
    <reaction evidence="9 10">
        <text>D-gluconate + ATP = 6-phospho-D-gluconate + ADP + H(+)</text>
        <dbReference type="Rhea" id="RHEA:19433"/>
        <dbReference type="ChEBI" id="CHEBI:15378"/>
        <dbReference type="ChEBI" id="CHEBI:18391"/>
        <dbReference type="ChEBI" id="CHEBI:30616"/>
        <dbReference type="ChEBI" id="CHEBI:58759"/>
        <dbReference type="ChEBI" id="CHEBI:456216"/>
        <dbReference type="EC" id="2.7.1.12"/>
    </reaction>
</comment>
<evidence type="ECO:0000256" key="1">
    <source>
        <dbReference type="ARBA" id="ARBA00004761"/>
    </source>
</evidence>
<keyword evidence="8" id="KW-0311">Gluconate utilization</keyword>
<evidence type="ECO:0000256" key="3">
    <source>
        <dbReference type="ARBA" id="ARBA00012054"/>
    </source>
</evidence>
<accession>A0A3Q9IXU8</accession>
<evidence type="ECO:0000256" key="7">
    <source>
        <dbReference type="ARBA" id="ARBA00022840"/>
    </source>
</evidence>
<gene>
    <name evidence="11" type="primary">gntK_1</name>
    <name evidence="11" type="ORF">CVS47_00093</name>
</gene>
<dbReference type="PANTHER" id="PTHR43442:SF3">
    <property type="entry name" value="GLUCONOKINASE-RELATED"/>
    <property type="match status" value="1"/>
</dbReference>
<evidence type="ECO:0000313" key="12">
    <source>
        <dbReference type="Proteomes" id="UP000276888"/>
    </source>
</evidence>
<evidence type="ECO:0000313" key="11">
    <source>
        <dbReference type="EMBL" id="AZS35501.1"/>
    </source>
</evidence>
<organism evidence="11 12">
    <name type="scientific">Microbacterium lemovicicum</name>
    <dbReference type="NCBI Taxonomy" id="1072463"/>
    <lineage>
        <taxon>Bacteria</taxon>
        <taxon>Bacillati</taxon>
        <taxon>Actinomycetota</taxon>
        <taxon>Actinomycetes</taxon>
        <taxon>Micrococcales</taxon>
        <taxon>Microbacteriaceae</taxon>
        <taxon>Microbacterium</taxon>
    </lineage>
</organism>
<dbReference type="InterPro" id="IPR006001">
    <property type="entry name" value="Therm_gnt_kin"/>
</dbReference>
<dbReference type="Proteomes" id="UP000276888">
    <property type="component" value="Chromosome"/>
</dbReference>
<dbReference type="OrthoDB" id="9795716at2"/>
<dbReference type="EMBL" id="CP031423">
    <property type="protein sequence ID" value="AZS35501.1"/>
    <property type="molecule type" value="Genomic_DNA"/>
</dbReference>
<keyword evidence="6 10" id="KW-0418">Kinase</keyword>
<dbReference type="NCBIfam" id="TIGR01313">
    <property type="entry name" value="therm_gnt_kin"/>
    <property type="match status" value="1"/>
</dbReference>
<evidence type="ECO:0000256" key="10">
    <source>
        <dbReference type="RuleBase" id="RU363066"/>
    </source>
</evidence>
<comment type="pathway">
    <text evidence="1">Carbohydrate acid metabolism.</text>
</comment>
<protein>
    <recommendedName>
        <fullName evidence="3 10">Gluconokinase</fullName>
        <ecNumber evidence="3 10">2.7.1.12</ecNumber>
    </recommendedName>
</protein>
<reference evidence="11 12" key="1">
    <citation type="submission" date="2018-08" db="EMBL/GenBank/DDBJ databases">
        <title>Microbacterium lemovicicum sp. nov., a bacterium isolated from a natural uranium-rich soil.</title>
        <authorList>
            <person name="ORTET P."/>
        </authorList>
    </citation>
    <scope>NUCLEOTIDE SEQUENCE [LARGE SCALE GENOMIC DNA]</scope>
    <source>
        <strain evidence="11 12">Viu22</strain>
    </source>
</reference>
<keyword evidence="12" id="KW-1185">Reference proteome</keyword>
<dbReference type="SUPFAM" id="SSF52540">
    <property type="entry name" value="P-loop containing nucleoside triphosphate hydrolases"/>
    <property type="match status" value="1"/>
</dbReference>
<evidence type="ECO:0000256" key="4">
    <source>
        <dbReference type="ARBA" id="ARBA00022679"/>
    </source>
</evidence>
<dbReference type="PANTHER" id="PTHR43442">
    <property type="entry name" value="GLUCONOKINASE-RELATED"/>
    <property type="match status" value="1"/>
</dbReference>
<keyword evidence="4 10" id="KW-0808">Transferase</keyword>
<dbReference type="Gene3D" id="3.40.50.300">
    <property type="entry name" value="P-loop containing nucleotide triphosphate hydrolases"/>
    <property type="match status" value="1"/>
</dbReference>
<dbReference type="FunFam" id="3.40.50.300:FF:000522">
    <property type="entry name" value="Gluconokinase"/>
    <property type="match status" value="1"/>
</dbReference>
<dbReference type="GO" id="GO:0019521">
    <property type="term" value="P:D-gluconate metabolic process"/>
    <property type="evidence" value="ECO:0007669"/>
    <property type="project" value="UniProtKB-KW"/>
</dbReference>
<evidence type="ECO:0000256" key="9">
    <source>
        <dbReference type="ARBA" id="ARBA00048090"/>
    </source>
</evidence>
<sequence>MGTPPQRIVVMGVSASGKSTVGLALAAALGCAFTDADDLHPAANLAKMAGGTPLTDEDRQPWLTAVGRALADADRIVVACSALRRVYRDRIREAAPDAFFVFLDADATVLHARIAARTGHFMPPELLDSQLALLEPLQSDEAGVRIDVDGAPLEVEAAAIAAVQHPPVG</sequence>
<evidence type="ECO:0000256" key="6">
    <source>
        <dbReference type="ARBA" id="ARBA00022777"/>
    </source>
</evidence>
<dbReference type="RefSeq" id="WP_127094322.1">
    <property type="nucleotide sequence ID" value="NZ_CP031423.1"/>
</dbReference>
<dbReference type="EC" id="2.7.1.12" evidence="3 10"/>
<dbReference type="InterPro" id="IPR031322">
    <property type="entry name" value="Shikimate/glucono_kinase"/>
</dbReference>
<proteinExistence type="inferred from homology"/>
<dbReference type="CDD" id="cd02021">
    <property type="entry name" value="GntK"/>
    <property type="match status" value="1"/>
</dbReference>
<dbReference type="GO" id="GO:0005524">
    <property type="term" value="F:ATP binding"/>
    <property type="evidence" value="ECO:0007669"/>
    <property type="project" value="UniProtKB-KW"/>
</dbReference>
<dbReference type="GO" id="GO:0046316">
    <property type="term" value="F:gluconokinase activity"/>
    <property type="evidence" value="ECO:0007669"/>
    <property type="project" value="UniProtKB-EC"/>
</dbReference>
<keyword evidence="7 10" id="KW-0067">ATP-binding</keyword>
<evidence type="ECO:0000256" key="5">
    <source>
        <dbReference type="ARBA" id="ARBA00022741"/>
    </source>
</evidence>
<keyword evidence="5 10" id="KW-0547">Nucleotide-binding</keyword>
<dbReference type="KEGG" id="mlv:CVS47_00093"/>
<dbReference type="PROSITE" id="PS51257">
    <property type="entry name" value="PROKAR_LIPOPROTEIN"/>
    <property type="match status" value="1"/>
</dbReference>
<dbReference type="GO" id="GO:0005737">
    <property type="term" value="C:cytoplasm"/>
    <property type="evidence" value="ECO:0007669"/>
    <property type="project" value="TreeGrafter"/>
</dbReference>
<name>A0A3Q9IXU8_9MICO</name>
<dbReference type="AlphaFoldDB" id="A0A3Q9IXU8"/>
<dbReference type="InterPro" id="IPR027417">
    <property type="entry name" value="P-loop_NTPase"/>
</dbReference>